<gene>
    <name evidence="1" type="ORF">SDC9_164966</name>
</gene>
<dbReference type="AlphaFoldDB" id="A0A645FT32"/>
<reference evidence="1" key="1">
    <citation type="submission" date="2019-08" db="EMBL/GenBank/DDBJ databases">
        <authorList>
            <person name="Kucharzyk K."/>
            <person name="Murdoch R.W."/>
            <person name="Higgins S."/>
            <person name="Loffler F."/>
        </authorList>
    </citation>
    <scope>NUCLEOTIDE SEQUENCE</scope>
</reference>
<name>A0A645FT32_9ZZZZ</name>
<sequence>MKPQNRLGRHGLAAAGLAHQPVNFSLFDLQIDAADRTNHAAGCHQIDVQVLNGYNTVLIQRDHLPSFLAF</sequence>
<proteinExistence type="predicted"/>
<protein>
    <submittedName>
        <fullName evidence="1">Uncharacterized protein</fullName>
    </submittedName>
</protein>
<organism evidence="1">
    <name type="scientific">bioreactor metagenome</name>
    <dbReference type="NCBI Taxonomy" id="1076179"/>
    <lineage>
        <taxon>unclassified sequences</taxon>
        <taxon>metagenomes</taxon>
        <taxon>ecological metagenomes</taxon>
    </lineage>
</organism>
<accession>A0A645FT32</accession>
<dbReference type="EMBL" id="VSSQ01064784">
    <property type="protein sequence ID" value="MPN17611.1"/>
    <property type="molecule type" value="Genomic_DNA"/>
</dbReference>
<evidence type="ECO:0000313" key="1">
    <source>
        <dbReference type="EMBL" id="MPN17611.1"/>
    </source>
</evidence>
<comment type="caution">
    <text evidence="1">The sequence shown here is derived from an EMBL/GenBank/DDBJ whole genome shotgun (WGS) entry which is preliminary data.</text>
</comment>